<evidence type="ECO:0000313" key="2">
    <source>
        <dbReference type="EMBL" id="EJU18692.1"/>
    </source>
</evidence>
<dbReference type="AlphaFoldDB" id="A0AAN3VWZ8"/>
<dbReference type="InterPro" id="IPR019284">
    <property type="entry name" value="RP532"/>
</dbReference>
<dbReference type="EMBL" id="ALKK01000013">
    <property type="protein sequence ID" value="EJU18692.1"/>
    <property type="molecule type" value="Genomic_DNA"/>
</dbReference>
<evidence type="ECO:0000313" key="3">
    <source>
        <dbReference type="Proteomes" id="UP000003120"/>
    </source>
</evidence>
<sequence>MVRKQKNPPLTNKPPHSIENQVVSVREEYEGILPHPRIIEGYEKNCPGAADRILSMVVEETKHRQKLEEREQENIHDCRKHVLKEEIKFNLRGQLYGFIILMTCLIFGFYLVIIGKNLGGYGTIVSSIILAVASVVYKKKHQNNDNEYIE</sequence>
<keyword evidence="1" id="KW-1133">Transmembrane helix</keyword>
<organism evidence="2 3">
    <name type="scientific">Fusobacterium necrophorum subsp. funduliforme Fnf 1007</name>
    <dbReference type="NCBI Taxonomy" id="1161424"/>
    <lineage>
        <taxon>Bacteria</taxon>
        <taxon>Fusobacteriati</taxon>
        <taxon>Fusobacteriota</taxon>
        <taxon>Fusobacteriia</taxon>
        <taxon>Fusobacteriales</taxon>
        <taxon>Fusobacteriaceae</taxon>
        <taxon>Fusobacterium</taxon>
    </lineage>
</organism>
<proteinExistence type="predicted"/>
<gene>
    <name evidence="2" type="ORF">HMPREF1127_2115</name>
</gene>
<comment type="caution">
    <text evidence="2">The sequence shown here is derived from an EMBL/GenBank/DDBJ whole genome shotgun (WGS) entry which is preliminary data.</text>
</comment>
<feature type="transmembrane region" description="Helical" evidence="1">
    <location>
        <begin position="119"/>
        <end position="137"/>
    </location>
</feature>
<reference evidence="2 3" key="1">
    <citation type="submission" date="2012-07" db="EMBL/GenBank/DDBJ databases">
        <authorList>
            <person name="Durkin A.S."/>
            <person name="McCorrison J."/>
            <person name="Torralba M."/>
            <person name="Gillis M."/>
            <person name="Methe B."/>
            <person name="Sutton G."/>
            <person name="Nelson K.E."/>
        </authorList>
    </citation>
    <scope>NUCLEOTIDE SEQUENCE [LARGE SCALE GENOMIC DNA]</scope>
    <source>
        <strain evidence="2 3">Fnf 1007</strain>
    </source>
</reference>
<evidence type="ECO:0000256" key="1">
    <source>
        <dbReference type="SAM" id="Phobius"/>
    </source>
</evidence>
<accession>A0AAN3VWZ8</accession>
<dbReference type="Pfam" id="PF10097">
    <property type="entry name" value="DUF2335"/>
    <property type="match status" value="1"/>
</dbReference>
<protein>
    <submittedName>
        <fullName evidence="2">Membrane protein, PF10097 family</fullName>
    </submittedName>
</protein>
<dbReference type="RefSeq" id="WP_005960477.1">
    <property type="nucleotide sequence ID" value="NZ_ALKK01000013.1"/>
</dbReference>
<dbReference type="Proteomes" id="UP000003120">
    <property type="component" value="Unassembled WGS sequence"/>
</dbReference>
<keyword evidence="1" id="KW-0812">Transmembrane</keyword>
<feature type="transmembrane region" description="Helical" evidence="1">
    <location>
        <begin position="95"/>
        <end position="113"/>
    </location>
</feature>
<name>A0AAN3VWZ8_9FUSO</name>
<keyword evidence="1" id="KW-0472">Membrane</keyword>